<proteinExistence type="predicted"/>
<dbReference type="AlphaFoldDB" id="A0A645HR63"/>
<organism evidence="1">
    <name type="scientific">bioreactor metagenome</name>
    <dbReference type="NCBI Taxonomy" id="1076179"/>
    <lineage>
        <taxon>unclassified sequences</taxon>
        <taxon>metagenomes</taxon>
        <taxon>ecological metagenomes</taxon>
    </lineage>
</organism>
<accession>A0A645HR63</accession>
<reference evidence="1" key="1">
    <citation type="submission" date="2019-08" db="EMBL/GenBank/DDBJ databases">
        <authorList>
            <person name="Kucharzyk K."/>
            <person name="Murdoch R.W."/>
            <person name="Higgins S."/>
            <person name="Loffler F."/>
        </authorList>
    </citation>
    <scope>NUCLEOTIDE SEQUENCE</scope>
</reference>
<name>A0A645HR63_9ZZZZ</name>
<comment type="caution">
    <text evidence="1">The sequence shown here is derived from an EMBL/GenBank/DDBJ whole genome shotgun (WGS) entry which is preliminary data.</text>
</comment>
<gene>
    <name evidence="1" type="ORF">SDC9_188596</name>
</gene>
<evidence type="ECO:0000313" key="1">
    <source>
        <dbReference type="EMBL" id="MPN41056.1"/>
    </source>
</evidence>
<sequence>MHGHHDVEIALAEHYLFGIEQLTAVLIPGMEIFMGLVAAGAAAERFLIAAYNQMVVLRLLELLGLVGVVEARGAELARILRMAGYRLSAAADAAAGAGHDFDEVIFCLA</sequence>
<dbReference type="EMBL" id="VSSQ01097869">
    <property type="protein sequence ID" value="MPN41056.1"/>
    <property type="molecule type" value="Genomic_DNA"/>
</dbReference>
<protein>
    <submittedName>
        <fullName evidence="1">Uncharacterized protein</fullName>
    </submittedName>
</protein>